<protein>
    <submittedName>
        <fullName evidence="1">Uncharacterized protein</fullName>
    </submittedName>
</protein>
<evidence type="ECO:0000313" key="2">
    <source>
        <dbReference type="Proteomes" id="UP000031004"/>
    </source>
</evidence>
<keyword evidence="2" id="KW-1185">Reference proteome</keyword>
<name>A0ABR4Z0E3_9MYCO</name>
<organism evidence="1 2">
    <name type="scientific">Mycolicibacterium setense</name>
    <dbReference type="NCBI Taxonomy" id="431269"/>
    <lineage>
        <taxon>Bacteria</taxon>
        <taxon>Bacillati</taxon>
        <taxon>Actinomycetota</taxon>
        <taxon>Actinomycetes</taxon>
        <taxon>Mycobacteriales</taxon>
        <taxon>Mycobacteriaceae</taxon>
        <taxon>Mycolicibacterium</taxon>
    </lineage>
</organism>
<accession>A0ABR4Z0E3</accession>
<dbReference type="EMBL" id="JTLZ01000002">
    <property type="protein sequence ID" value="KHO27849.1"/>
    <property type="molecule type" value="Genomic_DNA"/>
</dbReference>
<reference evidence="1 2" key="1">
    <citation type="submission" date="2014-11" db="EMBL/GenBank/DDBJ databases">
        <title>Mycobacterium setense Manresensis Genome.</title>
        <authorList>
            <person name="Rech G."/>
            <person name="Sumoy L."/>
        </authorList>
    </citation>
    <scope>NUCLEOTIDE SEQUENCE [LARGE SCALE GENOMIC DNA]</scope>
    <source>
        <strain evidence="1 2">Manresensis</strain>
    </source>
</reference>
<sequence length="76" mass="8305">MAPTVKHRLIVRADMLSHMVASGKTFARGPGGWQIFSSVTSWADGYAEGFAATAKDQEMFACANTCIRLPEKKLRS</sequence>
<dbReference type="Proteomes" id="UP000031004">
    <property type="component" value="Unassembled WGS sequence"/>
</dbReference>
<proteinExistence type="predicted"/>
<gene>
    <name evidence="1" type="ORF">QQ44_03240</name>
</gene>
<comment type="caution">
    <text evidence="1">The sequence shown here is derived from an EMBL/GenBank/DDBJ whole genome shotgun (WGS) entry which is preliminary data.</text>
</comment>
<evidence type="ECO:0000313" key="1">
    <source>
        <dbReference type="EMBL" id="KHO27849.1"/>
    </source>
</evidence>